<comment type="caution">
    <text evidence="2">The sequence shown here is derived from an EMBL/GenBank/DDBJ whole genome shotgun (WGS) entry which is preliminary data.</text>
</comment>
<protein>
    <submittedName>
        <fullName evidence="2">5029_t:CDS:1</fullName>
    </submittedName>
</protein>
<accession>A0A9W4WY15</accession>
<dbReference type="Proteomes" id="UP001153678">
    <property type="component" value="Unassembled WGS sequence"/>
</dbReference>
<proteinExistence type="predicted"/>
<evidence type="ECO:0000313" key="2">
    <source>
        <dbReference type="EMBL" id="CAI2180760.1"/>
    </source>
</evidence>
<keyword evidence="1" id="KW-0732">Signal</keyword>
<reference evidence="2" key="1">
    <citation type="submission" date="2022-08" db="EMBL/GenBank/DDBJ databases">
        <authorList>
            <person name="Kallberg Y."/>
            <person name="Tangrot J."/>
            <person name="Rosling A."/>
        </authorList>
    </citation>
    <scope>NUCLEOTIDE SEQUENCE</scope>
    <source>
        <strain evidence="2">Wild A</strain>
    </source>
</reference>
<sequence>MKPIKSIIFTVTLLLGSLIISVSSEPLNLDLKVNKDYKIARVPPNNGTWKTCGRLQTMKVMPPLTPVTVDYGVSVVGDAPGGGDGSGVYAYLVDFENSKKMPLITPIASLSCFSTLVTYCNHDAGEKPLAMNLYYCLIVQNPYASAQKIAVAFSDDETVFGDGGFTSPDSNGETGATGTL</sequence>
<dbReference type="AlphaFoldDB" id="A0A9W4WY15"/>
<feature type="chain" id="PRO_5040992834" evidence="1">
    <location>
        <begin position="25"/>
        <end position="180"/>
    </location>
</feature>
<organism evidence="2 3">
    <name type="scientific">Funneliformis geosporum</name>
    <dbReference type="NCBI Taxonomy" id="1117311"/>
    <lineage>
        <taxon>Eukaryota</taxon>
        <taxon>Fungi</taxon>
        <taxon>Fungi incertae sedis</taxon>
        <taxon>Mucoromycota</taxon>
        <taxon>Glomeromycotina</taxon>
        <taxon>Glomeromycetes</taxon>
        <taxon>Glomerales</taxon>
        <taxon>Glomeraceae</taxon>
        <taxon>Funneliformis</taxon>
    </lineage>
</organism>
<feature type="signal peptide" evidence="1">
    <location>
        <begin position="1"/>
        <end position="24"/>
    </location>
</feature>
<gene>
    <name evidence="2" type="ORF">FWILDA_LOCUS9741</name>
</gene>
<name>A0A9W4WY15_9GLOM</name>
<dbReference type="EMBL" id="CAMKVN010002365">
    <property type="protein sequence ID" value="CAI2180760.1"/>
    <property type="molecule type" value="Genomic_DNA"/>
</dbReference>
<keyword evidence="3" id="KW-1185">Reference proteome</keyword>
<evidence type="ECO:0000313" key="3">
    <source>
        <dbReference type="Proteomes" id="UP001153678"/>
    </source>
</evidence>
<evidence type="ECO:0000256" key="1">
    <source>
        <dbReference type="SAM" id="SignalP"/>
    </source>
</evidence>